<sequence length="260" mass="27982">MKEMPAEFDVEAYGRGCALQQCEMLTRLAEIGMQLAEAAGARALAAQAAADQPPAEAAEARPPDRPPSVDPGLAFARYAHLVRQALAQRARAVQDLAIRDGGRDARRARHRERVETLVAGLVWGDAEDRGRAAALDRRVSQAFADLYGDRQDPVEDRPVGSVVAGLVCGLGLAGTWSRRAPYHAGRPSPGRPDGSPEEIRALAVRLKEPDVEALLDTESFGTAVIRLCRSLGFDIENDPESYLEEDDADDDDAEASPDSS</sequence>
<dbReference type="Proteomes" id="UP000196655">
    <property type="component" value="Unassembled WGS sequence"/>
</dbReference>
<feature type="region of interest" description="Disordered" evidence="1">
    <location>
        <begin position="45"/>
        <end position="70"/>
    </location>
</feature>
<evidence type="ECO:0000313" key="2">
    <source>
        <dbReference type="EMBL" id="OWJ64371.1"/>
    </source>
</evidence>
<gene>
    <name evidence="2" type="ORF">BWR60_24900</name>
</gene>
<accession>A0A211ZGG7</accession>
<proteinExistence type="predicted"/>
<dbReference type="EMBL" id="NHON01000059">
    <property type="protein sequence ID" value="OWJ64371.1"/>
    <property type="molecule type" value="Genomic_DNA"/>
</dbReference>
<comment type="caution">
    <text evidence="2">The sequence shown here is derived from an EMBL/GenBank/DDBJ whole genome shotgun (WGS) entry which is preliminary data.</text>
</comment>
<dbReference type="AlphaFoldDB" id="A0A211ZGG7"/>
<name>A0A211ZGG7_9PROT</name>
<organism evidence="2 3">
    <name type="scientific">Inquilinus limosus</name>
    <dbReference type="NCBI Taxonomy" id="171674"/>
    <lineage>
        <taxon>Bacteria</taxon>
        <taxon>Pseudomonadati</taxon>
        <taxon>Pseudomonadota</taxon>
        <taxon>Alphaproteobacteria</taxon>
        <taxon>Rhodospirillales</taxon>
        <taxon>Rhodospirillaceae</taxon>
        <taxon>Inquilinus</taxon>
    </lineage>
</organism>
<feature type="compositionally biased region" description="Low complexity" evidence="1">
    <location>
        <begin position="45"/>
        <end position="57"/>
    </location>
</feature>
<reference evidence="3" key="1">
    <citation type="submission" date="2017-05" db="EMBL/GenBank/DDBJ databases">
        <authorList>
            <person name="Macchi M."/>
            <person name="Festa S."/>
            <person name="Coppotelli B.M."/>
            <person name="Morelli I.S."/>
        </authorList>
    </citation>
    <scope>NUCLEOTIDE SEQUENCE [LARGE SCALE GENOMIC DNA]</scope>
    <source>
        <strain evidence="3">I</strain>
    </source>
</reference>
<protein>
    <submittedName>
        <fullName evidence="2">Uncharacterized protein</fullName>
    </submittedName>
</protein>
<dbReference type="RefSeq" id="WP_088154028.1">
    <property type="nucleotide sequence ID" value="NZ_NHON01000059.1"/>
</dbReference>
<evidence type="ECO:0000256" key="1">
    <source>
        <dbReference type="SAM" id="MobiDB-lite"/>
    </source>
</evidence>
<evidence type="ECO:0000313" key="3">
    <source>
        <dbReference type="Proteomes" id="UP000196655"/>
    </source>
</evidence>
<feature type="region of interest" description="Disordered" evidence="1">
    <location>
        <begin position="238"/>
        <end position="260"/>
    </location>
</feature>
<keyword evidence="3" id="KW-1185">Reference proteome</keyword>